<proteinExistence type="inferred from homology"/>
<dbReference type="SFLD" id="SFLDG01128">
    <property type="entry name" value="C1.4:_5'-Nucleotidase_Like"/>
    <property type="match status" value="1"/>
</dbReference>
<keyword evidence="7" id="KW-0460">Magnesium</keyword>
<evidence type="ECO:0000256" key="3">
    <source>
        <dbReference type="ARBA" id="ARBA00012643"/>
    </source>
</evidence>
<evidence type="ECO:0000256" key="7">
    <source>
        <dbReference type="ARBA" id="ARBA00022842"/>
    </source>
</evidence>
<dbReference type="Gene3D" id="1.10.150.340">
    <property type="entry name" value="Pyrimidine 5'-nucleotidase (UMPH-1), N-terminal domain"/>
    <property type="match status" value="1"/>
</dbReference>
<keyword evidence="6" id="KW-0378">Hydrolase</keyword>
<dbReference type="FunFam" id="1.10.150.340:FF:000001">
    <property type="entry name" value="Cytosolic 5-nucleotidase 3-like"/>
    <property type="match status" value="1"/>
</dbReference>
<evidence type="ECO:0000256" key="6">
    <source>
        <dbReference type="ARBA" id="ARBA00022801"/>
    </source>
</evidence>
<keyword evidence="10" id="KW-1185">Reference proteome</keyword>
<evidence type="ECO:0000313" key="9">
    <source>
        <dbReference type="EMBL" id="CAF0994351.1"/>
    </source>
</evidence>
<dbReference type="GO" id="GO:0005737">
    <property type="term" value="C:cytoplasm"/>
    <property type="evidence" value="ECO:0007669"/>
    <property type="project" value="InterPro"/>
</dbReference>
<evidence type="ECO:0000256" key="1">
    <source>
        <dbReference type="ARBA" id="ARBA00000815"/>
    </source>
</evidence>
<dbReference type="Gene3D" id="3.40.50.1000">
    <property type="entry name" value="HAD superfamily/HAD-like"/>
    <property type="match status" value="1"/>
</dbReference>
<comment type="similarity">
    <text evidence="2">Belongs to the pyrimidine 5'-nucleotidase family.</text>
</comment>
<dbReference type="PANTHER" id="PTHR13045">
    <property type="entry name" value="5'-NUCLEOTIDASE"/>
    <property type="match status" value="1"/>
</dbReference>
<dbReference type="AlphaFoldDB" id="A0A814G6H2"/>
<dbReference type="EMBL" id="CAJNOR010000734">
    <property type="protein sequence ID" value="CAF0994351.1"/>
    <property type="molecule type" value="Genomic_DNA"/>
</dbReference>
<dbReference type="GO" id="GO:0009117">
    <property type="term" value="P:nucleotide metabolic process"/>
    <property type="evidence" value="ECO:0007669"/>
    <property type="project" value="UniProtKB-KW"/>
</dbReference>
<keyword evidence="5" id="KW-0547">Nucleotide-binding</keyword>
<dbReference type="GO" id="GO:0000287">
    <property type="term" value="F:magnesium ion binding"/>
    <property type="evidence" value="ECO:0007669"/>
    <property type="project" value="InterPro"/>
</dbReference>
<dbReference type="InterPro" id="IPR023214">
    <property type="entry name" value="HAD_sf"/>
</dbReference>
<comment type="caution">
    <text evidence="9">The sequence shown here is derived from an EMBL/GenBank/DDBJ whole genome shotgun (WGS) entry which is preliminary data.</text>
</comment>
<evidence type="ECO:0000256" key="2">
    <source>
        <dbReference type="ARBA" id="ARBA00008389"/>
    </source>
</evidence>
<name>A0A814G6H2_ADIRI</name>
<dbReference type="Proteomes" id="UP000663828">
    <property type="component" value="Unassembled WGS sequence"/>
</dbReference>
<dbReference type="GO" id="GO:0000166">
    <property type="term" value="F:nucleotide binding"/>
    <property type="evidence" value="ECO:0007669"/>
    <property type="project" value="UniProtKB-KW"/>
</dbReference>
<dbReference type="GO" id="GO:0008253">
    <property type="term" value="F:5'-nucleotidase activity"/>
    <property type="evidence" value="ECO:0007669"/>
    <property type="project" value="UniProtKB-EC"/>
</dbReference>
<gene>
    <name evidence="9" type="ORF">XAT740_LOCUS12866</name>
</gene>
<dbReference type="SFLD" id="SFLDS00003">
    <property type="entry name" value="Haloacid_Dehalogenase"/>
    <property type="match status" value="1"/>
</dbReference>
<dbReference type="EC" id="3.1.3.5" evidence="3"/>
<evidence type="ECO:0000256" key="5">
    <source>
        <dbReference type="ARBA" id="ARBA00022741"/>
    </source>
</evidence>
<accession>A0A814G6H2</accession>
<keyword evidence="4" id="KW-0479">Metal-binding</keyword>
<dbReference type="Pfam" id="PF05822">
    <property type="entry name" value="UMPH-1"/>
    <property type="match status" value="1"/>
</dbReference>
<sequence length="299" mass="34410">MSWTEKLLQTYPQVHIQDDKRAHVEEVIKAMIKDGRSMLHVVADFDFTLSTYDNNGDPAPSTFAVIETDERVQLPDGTLVRDQANALRSKYVLIEHDVHLPMEEKIPHMVYWWRKAQSLLLLSNLNKSMIRELVYKSKLQLRKGVQDFITDLLQSHTPILIFSAGLGDVIKIFLEKEIPEFDRNHQSSHIVSNFIKYDAEGNLLSFTDKLIHSFNKNEHEIHDTPYYRSILNRPNVILLGDSLGDVGMIGGMQNLKQTLKIGYLNRSTPTKLEVYQNIFDIVICDDSTFDIPNFILKAI</sequence>
<dbReference type="InterPro" id="IPR006434">
    <property type="entry name" value="Pyrimidine_nucleotidase_eu"/>
</dbReference>
<evidence type="ECO:0000256" key="4">
    <source>
        <dbReference type="ARBA" id="ARBA00022723"/>
    </source>
</evidence>
<comment type="catalytic activity">
    <reaction evidence="1">
        <text>a ribonucleoside 5'-phosphate + H2O = a ribonucleoside + phosphate</text>
        <dbReference type="Rhea" id="RHEA:12484"/>
        <dbReference type="ChEBI" id="CHEBI:15377"/>
        <dbReference type="ChEBI" id="CHEBI:18254"/>
        <dbReference type="ChEBI" id="CHEBI:43474"/>
        <dbReference type="ChEBI" id="CHEBI:58043"/>
        <dbReference type="EC" id="3.1.3.5"/>
    </reaction>
</comment>
<dbReference type="SUPFAM" id="SSF56784">
    <property type="entry name" value="HAD-like"/>
    <property type="match status" value="1"/>
</dbReference>
<protein>
    <recommendedName>
        <fullName evidence="3">5'-nucleotidase</fullName>
        <ecNumber evidence="3">3.1.3.5</ecNumber>
    </recommendedName>
</protein>
<evidence type="ECO:0000313" key="10">
    <source>
        <dbReference type="Proteomes" id="UP000663828"/>
    </source>
</evidence>
<dbReference type="PANTHER" id="PTHR13045:SF0">
    <property type="entry name" value="7-METHYLGUANOSINE PHOSPHATE-SPECIFIC 5'-NUCLEOTIDASE"/>
    <property type="match status" value="1"/>
</dbReference>
<dbReference type="InterPro" id="IPR036412">
    <property type="entry name" value="HAD-like_sf"/>
</dbReference>
<evidence type="ECO:0000256" key="8">
    <source>
        <dbReference type="ARBA" id="ARBA00023080"/>
    </source>
</evidence>
<reference evidence="9" key="1">
    <citation type="submission" date="2021-02" db="EMBL/GenBank/DDBJ databases">
        <authorList>
            <person name="Nowell W R."/>
        </authorList>
    </citation>
    <scope>NUCLEOTIDE SEQUENCE</scope>
</reference>
<keyword evidence="8" id="KW-0546">Nucleotide metabolism</keyword>
<organism evidence="9 10">
    <name type="scientific">Adineta ricciae</name>
    <name type="common">Rotifer</name>
    <dbReference type="NCBI Taxonomy" id="249248"/>
    <lineage>
        <taxon>Eukaryota</taxon>
        <taxon>Metazoa</taxon>
        <taxon>Spiralia</taxon>
        <taxon>Gnathifera</taxon>
        <taxon>Rotifera</taxon>
        <taxon>Eurotatoria</taxon>
        <taxon>Bdelloidea</taxon>
        <taxon>Adinetida</taxon>
        <taxon>Adinetidae</taxon>
        <taxon>Adineta</taxon>
    </lineage>
</organism>